<dbReference type="InParanoid" id="A0A3N4KGA3"/>
<dbReference type="Proteomes" id="UP000277580">
    <property type="component" value="Unassembled WGS sequence"/>
</dbReference>
<protein>
    <submittedName>
        <fullName evidence="1">Uncharacterized protein</fullName>
    </submittedName>
</protein>
<dbReference type="EMBL" id="ML119164">
    <property type="protein sequence ID" value="RPB08389.1"/>
    <property type="molecule type" value="Genomic_DNA"/>
</dbReference>
<evidence type="ECO:0000313" key="1">
    <source>
        <dbReference type="EMBL" id="RPB08389.1"/>
    </source>
</evidence>
<evidence type="ECO:0000313" key="2">
    <source>
        <dbReference type="Proteomes" id="UP000277580"/>
    </source>
</evidence>
<reference evidence="1 2" key="1">
    <citation type="journal article" date="2018" name="Nat. Ecol. Evol.">
        <title>Pezizomycetes genomes reveal the molecular basis of ectomycorrhizal truffle lifestyle.</title>
        <authorList>
            <person name="Murat C."/>
            <person name="Payen T."/>
            <person name="Noel B."/>
            <person name="Kuo A."/>
            <person name="Morin E."/>
            <person name="Chen J."/>
            <person name="Kohler A."/>
            <person name="Krizsan K."/>
            <person name="Balestrini R."/>
            <person name="Da Silva C."/>
            <person name="Montanini B."/>
            <person name="Hainaut M."/>
            <person name="Levati E."/>
            <person name="Barry K.W."/>
            <person name="Belfiori B."/>
            <person name="Cichocki N."/>
            <person name="Clum A."/>
            <person name="Dockter R.B."/>
            <person name="Fauchery L."/>
            <person name="Guy J."/>
            <person name="Iotti M."/>
            <person name="Le Tacon F."/>
            <person name="Lindquist E.A."/>
            <person name="Lipzen A."/>
            <person name="Malagnac F."/>
            <person name="Mello A."/>
            <person name="Molinier V."/>
            <person name="Miyauchi S."/>
            <person name="Poulain J."/>
            <person name="Riccioni C."/>
            <person name="Rubini A."/>
            <person name="Sitrit Y."/>
            <person name="Splivallo R."/>
            <person name="Traeger S."/>
            <person name="Wang M."/>
            <person name="Zifcakova L."/>
            <person name="Wipf D."/>
            <person name="Zambonelli A."/>
            <person name="Paolocci F."/>
            <person name="Nowrousian M."/>
            <person name="Ottonello S."/>
            <person name="Baldrian P."/>
            <person name="Spatafora J.W."/>
            <person name="Henrissat B."/>
            <person name="Nagy L.G."/>
            <person name="Aury J.M."/>
            <person name="Wincker P."/>
            <person name="Grigoriev I.V."/>
            <person name="Bonfante P."/>
            <person name="Martin F.M."/>
        </authorList>
    </citation>
    <scope>NUCLEOTIDE SEQUENCE [LARGE SCALE GENOMIC DNA]</scope>
    <source>
        <strain evidence="1 2">CCBAS932</strain>
    </source>
</reference>
<dbReference type="AlphaFoldDB" id="A0A3N4KGA3"/>
<gene>
    <name evidence="1" type="ORF">P167DRAFT_539327</name>
</gene>
<keyword evidence="2" id="KW-1185">Reference proteome</keyword>
<organism evidence="1 2">
    <name type="scientific">Morchella conica CCBAS932</name>
    <dbReference type="NCBI Taxonomy" id="1392247"/>
    <lineage>
        <taxon>Eukaryota</taxon>
        <taxon>Fungi</taxon>
        <taxon>Dikarya</taxon>
        <taxon>Ascomycota</taxon>
        <taxon>Pezizomycotina</taxon>
        <taxon>Pezizomycetes</taxon>
        <taxon>Pezizales</taxon>
        <taxon>Morchellaceae</taxon>
        <taxon>Morchella</taxon>
    </lineage>
</organism>
<sequence length="57" mass="6618">MIDIGHTYTSPLFIYHLRSFHGSFHLFPLSLLPITTFSSQALQLDITTFPRPRPSYH</sequence>
<accession>A0A3N4KGA3</accession>
<proteinExistence type="predicted"/>
<name>A0A3N4KGA3_9PEZI</name>